<reference evidence="10 11" key="1">
    <citation type="submission" date="2015-10" db="EMBL/GenBank/DDBJ databases">
        <title>Genome analyses suggest a sexual origin of heterokaryosis in a supposedly ancient asexual fungus.</title>
        <authorList>
            <person name="Ropars J."/>
            <person name="Sedzielewska K."/>
            <person name="Noel J."/>
            <person name="Charron P."/>
            <person name="Farinelli L."/>
            <person name="Marton T."/>
            <person name="Kruger M."/>
            <person name="Pelin A."/>
            <person name="Brachmann A."/>
            <person name="Corradi N."/>
        </authorList>
    </citation>
    <scope>NUCLEOTIDE SEQUENCE [LARGE SCALE GENOMIC DNA]</scope>
    <source>
        <strain evidence="10 11">A4</strain>
    </source>
</reference>
<evidence type="ECO:0000256" key="2">
    <source>
        <dbReference type="ARBA" id="ARBA00004269"/>
    </source>
</evidence>
<keyword evidence="3 9" id="KW-0812">Transmembrane</keyword>
<feature type="compositionally biased region" description="Acidic residues" evidence="8">
    <location>
        <begin position="790"/>
        <end position="812"/>
    </location>
</feature>
<dbReference type="Proteomes" id="UP000234323">
    <property type="component" value="Unassembled WGS sequence"/>
</dbReference>
<dbReference type="PANTHER" id="PTHR13289:SF6">
    <property type="entry name" value="MACOILIN"/>
    <property type="match status" value="1"/>
</dbReference>
<dbReference type="GO" id="GO:0006935">
    <property type="term" value="P:chemotaxis"/>
    <property type="evidence" value="ECO:0007669"/>
    <property type="project" value="TreeGrafter"/>
</dbReference>
<evidence type="ECO:0000256" key="8">
    <source>
        <dbReference type="SAM" id="MobiDB-lite"/>
    </source>
</evidence>
<dbReference type="GO" id="GO:0030867">
    <property type="term" value="C:rough endoplasmic reticulum membrane"/>
    <property type="evidence" value="ECO:0007669"/>
    <property type="project" value="UniProtKB-SubCell"/>
</dbReference>
<proteinExistence type="predicted"/>
<gene>
    <name evidence="10" type="ORF">RhiirA4_510308</name>
</gene>
<protein>
    <submittedName>
        <fullName evidence="10">Uncharacterized protein</fullName>
    </submittedName>
</protein>
<dbReference type="GO" id="GO:0008017">
    <property type="term" value="F:microtubule binding"/>
    <property type="evidence" value="ECO:0007669"/>
    <property type="project" value="TreeGrafter"/>
</dbReference>
<dbReference type="PANTHER" id="PTHR13289">
    <property type="entry name" value="PROTEIN PHOSPHATASE 1-BINDING PROTEIN BIFOCAL"/>
    <property type="match status" value="1"/>
</dbReference>
<name>A0A2I1HFF6_9GLOM</name>
<keyword evidence="11" id="KW-1185">Reference proteome</keyword>
<organism evidence="10 11">
    <name type="scientific">Rhizophagus irregularis</name>
    <dbReference type="NCBI Taxonomy" id="588596"/>
    <lineage>
        <taxon>Eukaryota</taxon>
        <taxon>Fungi</taxon>
        <taxon>Fungi incertae sedis</taxon>
        <taxon>Mucoromycota</taxon>
        <taxon>Glomeromycotina</taxon>
        <taxon>Glomeromycetes</taxon>
        <taxon>Glomerales</taxon>
        <taxon>Glomeraceae</taxon>
        <taxon>Rhizophagus</taxon>
    </lineage>
</organism>
<evidence type="ECO:0000256" key="5">
    <source>
        <dbReference type="ARBA" id="ARBA00022989"/>
    </source>
</evidence>
<keyword evidence="4" id="KW-0256">Endoplasmic reticulum</keyword>
<feature type="region of interest" description="Disordered" evidence="8">
    <location>
        <begin position="1"/>
        <end position="64"/>
    </location>
</feature>
<dbReference type="GO" id="GO:0031965">
    <property type="term" value="C:nuclear membrane"/>
    <property type="evidence" value="ECO:0007669"/>
    <property type="project" value="UniProtKB-SubCell"/>
</dbReference>
<keyword evidence="5 9" id="KW-1133">Transmembrane helix</keyword>
<feature type="compositionally biased region" description="Basic and acidic residues" evidence="8">
    <location>
        <begin position="702"/>
        <end position="719"/>
    </location>
</feature>
<accession>A0A2I1HFF6</accession>
<dbReference type="GO" id="GO:0023041">
    <property type="term" value="P:neuronal signal transduction"/>
    <property type="evidence" value="ECO:0007669"/>
    <property type="project" value="InterPro"/>
</dbReference>
<keyword evidence="7" id="KW-0539">Nucleus</keyword>
<feature type="compositionally biased region" description="Polar residues" evidence="8">
    <location>
        <begin position="12"/>
        <end position="43"/>
    </location>
</feature>
<dbReference type="VEuPathDB" id="FungiDB:RhiirFUN_019171"/>
<feature type="region of interest" description="Disordered" evidence="8">
    <location>
        <begin position="778"/>
        <end position="812"/>
    </location>
</feature>
<evidence type="ECO:0000256" key="6">
    <source>
        <dbReference type="ARBA" id="ARBA00023136"/>
    </source>
</evidence>
<evidence type="ECO:0000256" key="1">
    <source>
        <dbReference type="ARBA" id="ARBA00004232"/>
    </source>
</evidence>
<feature type="transmembrane region" description="Helical" evidence="9">
    <location>
        <begin position="73"/>
        <end position="95"/>
    </location>
</feature>
<sequence>MGKKSEKKKKNQQVTQQEVPSPVNGISTENTEKQNVTVENLITENEKSNEQTIPETITQKSDFNDKTKKPKKACFFSLFSIKRLILFYILTVFFWCNGKTQKQCNSYEEAFCFNGISQHILNNDFFHKFIEPAITVVKQNVDVYGKQALKTVSIQYEAHAKQYVNPLLESAQPHLQTAREVSVEYVYNPVAEGLTKVQEYYNDNAKVHVDNYYSQAVKLSAPYVSQAQEHVSYVYEQASEYNKNTVRPWYHKSVVPFKDKVIIYYDTKMVPFVYHILEIIKNTYHEKIIPAYHNHVEPHILELFLKPKTEKETKTEAERKAKEEANRKAKAEAERKVKEEANRKAKAEAERKAKEEADRKAKAEAEKKAKEEADKKAKAEAEKKAKEEADKKAKAEAEKKAKEEADKKAKAEAEKKAKEEADKKAKAEAEKKAKEEADRKKAEEEKKAKEEADRKKAEEEKKVKEETDRKKAEAEKKAKDEAIKAETAAANKAVRNALNKEFPLVKKNLTLALDDYERKATSMAQETLREIEDRIVSLKKSGPEDLVNLKKFVEQIKKDSTKDRKAKFNEIKDSAKKLVDNIRELIEISEKSLDILEEEKFDELKKEFSINLVSQIFTTKNNIYDQADNKEVDDKLKAEIEMTANNIAQELNENKNNASLRVREIFALIKNKIGLLKSIVDDVIRDIHSYIKSEKEILKNETNEKIPEKSEENDNKNMDEPIIESNSVQNQIPVQVEKPTVKEKTSSTQDLVLEILKARQDPVLDILKKGYELFKANEANEPTVKVQSVDNEDDEDDEDDESESDECLSDDQ</sequence>
<feature type="region of interest" description="Disordered" evidence="8">
    <location>
        <begin position="702"/>
        <end position="725"/>
    </location>
</feature>
<evidence type="ECO:0000313" key="10">
    <source>
        <dbReference type="EMBL" id="PKY57585.1"/>
    </source>
</evidence>
<dbReference type="EMBL" id="LLXI01002607">
    <property type="protein sequence ID" value="PKY57585.1"/>
    <property type="molecule type" value="Genomic_DNA"/>
</dbReference>
<dbReference type="InterPro" id="IPR019130">
    <property type="entry name" value="Macoilin"/>
</dbReference>
<feature type="region of interest" description="Disordered" evidence="8">
    <location>
        <begin position="311"/>
        <end position="482"/>
    </location>
</feature>
<evidence type="ECO:0000256" key="3">
    <source>
        <dbReference type="ARBA" id="ARBA00022692"/>
    </source>
</evidence>
<dbReference type="VEuPathDB" id="FungiDB:RhiirA1_445629"/>
<feature type="compositionally biased region" description="Basic residues" evidence="8">
    <location>
        <begin position="1"/>
        <end position="11"/>
    </location>
</feature>
<evidence type="ECO:0000256" key="7">
    <source>
        <dbReference type="ARBA" id="ARBA00023242"/>
    </source>
</evidence>
<evidence type="ECO:0000313" key="11">
    <source>
        <dbReference type="Proteomes" id="UP000234323"/>
    </source>
</evidence>
<keyword evidence="6 9" id="KW-0472">Membrane</keyword>
<dbReference type="VEuPathDB" id="FungiDB:FUN_020197"/>
<feature type="compositionally biased region" description="Polar residues" evidence="8">
    <location>
        <begin position="50"/>
        <end position="61"/>
    </location>
</feature>
<evidence type="ECO:0000256" key="4">
    <source>
        <dbReference type="ARBA" id="ARBA00022824"/>
    </source>
</evidence>
<evidence type="ECO:0000256" key="9">
    <source>
        <dbReference type="SAM" id="Phobius"/>
    </source>
</evidence>
<comment type="caution">
    <text evidence="10">The sequence shown here is derived from an EMBL/GenBank/DDBJ whole genome shotgun (WGS) entry which is preliminary data.</text>
</comment>
<dbReference type="AlphaFoldDB" id="A0A2I1HFF6"/>
<comment type="subcellular location">
    <subcellularLocation>
        <location evidence="1">Nucleus membrane</location>
        <topology evidence="1">Multi-pass membrane protein</topology>
    </subcellularLocation>
    <subcellularLocation>
        <location evidence="2">Rough endoplasmic reticulum membrane</location>
        <topology evidence="2">Multi-pass membrane protein</topology>
    </subcellularLocation>
</comment>